<gene>
    <name evidence="3" type="ORF">FHR82_003015</name>
</gene>
<keyword evidence="2" id="KW-0472">Membrane</keyword>
<feature type="transmembrane region" description="Helical" evidence="2">
    <location>
        <begin position="222"/>
        <end position="241"/>
    </location>
</feature>
<feature type="transmembrane region" description="Helical" evidence="2">
    <location>
        <begin position="133"/>
        <end position="153"/>
    </location>
</feature>
<proteinExistence type="predicted"/>
<dbReference type="AlphaFoldDB" id="A0A7W7VEA1"/>
<evidence type="ECO:0000313" key="4">
    <source>
        <dbReference type="Proteomes" id="UP000520767"/>
    </source>
</evidence>
<name>A0A7W7VEA1_9PSEU</name>
<reference evidence="3 4" key="1">
    <citation type="submission" date="2020-08" db="EMBL/GenBank/DDBJ databases">
        <title>Genomic Encyclopedia of Type Strains, Phase III (KMG-III): the genomes of soil and plant-associated and newly described type strains.</title>
        <authorList>
            <person name="Whitman W."/>
        </authorList>
    </citation>
    <scope>NUCLEOTIDE SEQUENCE [LARGE SCALE GENOMIC DNA]</scope>
    <source>
        <strain evidence="3 4">CECT 8960</strain>
    </source>
</reference>
<feature type="transmembrane region" description="Helical" evidence="2">
    <location>
        <begin position="188"/>
        <end position="210"/>
    </location>
</feature>
<keyword evidence="2" id="KW-0812">Transmembrane</keyword>
<feature type="transmembrane region" description="Helical" evidence="2">
    <location>
        <begin position="370"/>
        <end position="390"/>
    </location>
</feature>
<dbReference type="Proteomes" id="UP000520767">
    <property type="component" value="Unassembled WGS sequence"/>
</dbReference>
<organism evidence="3 4">
    <name type="scientific">Actinophytocola algeriensis</name>
    <dbReference type="NCBI Taxonomy" id="1768010"/>
    <lineage>
        <taxon>Bacteria</taxon>
        <taxon>Bacillati</taxon>
        <taxon>Actinomycetota</taxon>
        <taxon>Actinomycetes</taxon>
        <taxon>Pseudonocardiales</taxon>
        <taxon>Pseudonocardiaceae</taxon>
    </lineage>
</organism>
<feature type="transmembrane region" description="Helical" evidence="2">
    <location>
        <begin position="253"/>
        <end position="272"/>
    </location>
</feature>
<feature type="transmembrane region" description="Helical" evidence="2">
    <location>
        <begin position="338"/>
        <end position="358"/>
    </location>
</feature>
<feature type="transmembrane region" description="Helical" evidence="2">
    <location>
        <begin position="159"/>
        <end position="181"/>
    </location>
</feature>
<protein>
    <recommendedName>
        <fullName evidence="5">4-amino-4-deoxy-L-arabinose transferase-like glycosyltransferase</fullName>
    </recommendedName>
</protein>
<comment type="caution">
    <text evidence="3">The sequence shown here is derived from an EMBL/GenBank/DDBJ whole genome shotgun (WGS) entry which is preliminary data.</text>
</comment>
<evidence type="ECO:0000313" key="3">
    <source>
        <dbReference type="EMBL" id="MBB4906795.1"/>
    </source>
</evidence>
<feature type="transmembrane region" description="Helical" evidence="2">
    <location>
        <begin position="110"/>
        <end position="126"/>
    </location>
</feature>
<feature type="transmembrane region" description="Helical" evidence="2">
    <location>
        <begin position="304"/>
        <end position="326"/>
    </location>
</feature>
<keyword evidence="4" id="KW-1185">Reference proteome</keyword>
<evidence type="ECO:0000256" key="2">
    <source>
        <dbReference type="SAM" id="Phobius"/>
    </source>
</evidence>
<keyword evidence="2" id="KW-1133">Transmembrane helix</keyword>
<feature type="transmembrane region" description="Helical" evidence="2">
    <location>
        <begin position="278"/>
        <end position="297"/>
    </location>
</feature>
<evidence type="ECO:0008006" key="5">
    <source>
        <dbReference type="Google" id="ProtNLM"/>
    </source>
</evidence>
<accession>A0A7W7VEA1</accession>
<feature type="region of interest" description="Disordered" evidence="1">
    <location>
        <begin position="460"/>
        <end position="480"/>
    </location>
</feature>
<sequence length="569" mass="61375">MRTDGVGYDTWAGQEHGTGYAPVRQWMADRRLAFGVELLAVLPALAMAFEVAASPRLQLLDYWSVLLRITNPDGSYNIDGVWDLQNEHPLIIPSFFYWADAKLFGGDNRMLGYLTIVIAVLTILMLRSALPKVLPVVLRAGLVVAMSALVFSLHGIHNFALGMSGAAWLTANMLVVGSLLLARKRRWLLAWLVGVLACASYGTGFAVWPALFLLACMHRERWWRRIATLVIGAAVVAVWLTMRPSVVPGKDPANDIGSLLYAFLTLIGHVWTGRSADLAAIAGGAILCGLAALLTVPSARAGRLWFWWAVACYGVLACGMIATARVDFGTDIGLASRYTSLSVLTSVPLLVVVATVAFRRSPRNAPRFAVVSVAIGLVGFTLGAPMVAVVREALTDVPLRAVALRAQLDDRFWYGFPPTDQLAGRLAALDHYPYTDDFTIGCGGPELGDRLKLSDMRPMLAPDEDEPGPTGAVDASETRGDTTLLRGWATDGREDVRCVLFTDARGEVTGGGQYHLARPDVQSLLEWAPSDTGFAVIAPTDPAGRVVIVLDSGRMLWLPGKAVEGEPPD</sequence>
<dbReference type="EMBL" id="JACHJQ010000003">
    <property type="protein sequence ID" value="MBB4906795.1"/>
    <property type="molecule type" value="Genomic_DNA"/>
</dbReference>
<dbReference type="RefSeq" id="WP_184810954.1">
    <property type="nucleotide sequence ID" value="NZ_JACHJQ010000003.1"/>
</dbReference>
<feature type="transmembrane region" description="Helical" evidence="2">
    <location>
        <begin position="32"/>
        <end position="53"/>
    </location>
</feature>
<evidence type="ECO:0000256" key="1">
    <source>
        <dbReference type="SAM" id="MobiDB-lite"/>
    </source>
</evidence>